<evidence type="ECO:0000256" key="4">
    <source>
        <dbReference type="RuleBase" id="RU369052"/>
    </source>
</evidence>
<sequence>MSSCCGGNCGCGASCKCGNGCNGCGMFPDIIEKTTTETIVLGVATQKIHFEGSEMGVGVEGGCPCGDNCKCNPCTCGKN</sequence>
<dbReference type="InterPro" id="IPR000347">
    <property type="entry name" value="Metalthion_15p"/>
</dbReference>
<organism evidence="5 6">
    <name type="scientific">Gossypium darwinii</name>
    <name type="common">Darwin's cotton</name>
    <name type="synonym">Gossypium barbadense var. darwinii</name>
    <dbReference type="NCBI Taxonomy" id="34276"/>
    <lineage>
        <taxon>Eukaryota</taxon>
        <taxon>Viridiplantae</taxon>
        <taxon>Streptophyta</taxon>
        <taxon>Embryophyta</taxon>
        <taxon>Tracheophyta</taxon>
        <taxon>Spermatophyta</taxon>
        <taxon>Magnoliopsida</taxon>
        <taxon>eudicotyledons</taxon>
        <taxon>Gunneridae</taxon>
        <taxon>Pentapetalae</taxon>
        <taxon>rosids</taxon>
        <taxon>malvids</taxon>
        <taxon>Malvales</taxon>
        <taxon>Malvaceae</taxon>
        <taxon>Malvoideae</taxon>
        <taxon>Gossypium</taxon>
    </lineage>
</organism>
<dbReference type="PANTHER" id="PTHR33543:SF33">
    <property type="entry name" value="METALLOTHIONEIN-LIKE PROTEIN 2B"/>
    <property type="match status" value="1"/>
</dbReference>
<dbReference type="Pfam" id="PF01439">
    <property type="entry name" value="Metallothio_2"/>
    <property type="match status" value="1"/>
</dbReference>
<evidence type="ECO:0000256" key="2">
    <source>
        <dbReference type="ARBA" id="ARBA00022723"/>
    </source>
</evidence>
<accession>A0A5D2AWD9</accession>
<evidence type="ECO:0000313" key="5">
    <source>
        <dbReference type="EMBL" id="TYG48215.1"/>
    </source>
</evidence>
<reference evidence="5 6" key="1">
    <citation type="submission" date="2019-06" db="EMBL/GenBank/DDBJ databases">
        <title>WGS assembly of Gossypium darwinii.</title>
        <authorList>
            <person name="Chen Z.J."/>
            <person name="Sreedasyam A."/>
            <person name="Ando A."/>
            <person name="Song Q."/>
            <person name="De L."/>
            <person name="Hulse-Kemp A."/>
            <person name="Ding M."/>
            <person name="Ye W."/>
            <person name="Kirkbride R."/>
            <person name="Jenkins J."/>
            <person name="Plott C."/>
            <person name="Lovell J."/>
            <person name="Lin Y.-M."/>
            <person name="Vaughn R."/>
            <person name="Liu B."/>
            <person name="Li W."/>
            <person name="Simpson S."/>
            <person name="Scheffler B."/>
            <person name="Saski C."/>
            <person name="Grover C."/>
            <person name="Hu G."/>
            <person name="Conover J."/>
            <person name="Carlson J."/>
            <person name="Shu S."/>
            <person name="Boston L."/>
            <person name="Williams M."/>
            <person name="Peterson D."/>
            <person name="Mcgee K."/>
            <person name="Jones D."/>
            <person name="Wendel J."/>
            <person name="Stelly D."/>
            <person name="Grimwood J."/>
            <person name="Schmutz J."/>
        </authorList>
    </citation>
    <scope>NUCLEOTIDE SEQUENCE [LARGE SCALE GENOMIC DNA]</scope>
    <source>
        <strain evidence="5">1808015.09</strain>
    </source>
</reference>
<evidence type="ECO:0000256" key="1">
    <source>
        <dbReference type="ARBA" id="ARBA00005802"/>
    </source>
</evidence>
<dbReference type="EMBL" id="CM017711">
    <property type="protein sequence ID" value="TYG48215.1"/>
    <property type="molecule type" value="Genomic_DNA"/>
</dbReference>
<name>A0A5D2AWD9_GOSDA</name>
<comment type="function">
    <text evidence="4">Metallothioneins have a high content of cysteine residues that bind various heavy metals.</text>
</comment>
<keyword evidence="3 4" id="KW-0480">Metal-thiolate cluster</keyword>
<evidence type="ECO:0000256" key="3">
    <source>
        <dbReference type="ARBA" id="ARBA00022851"/>
    </source>
</evidence>
<comment type="similarity">
    <text evidence="1 4">Belongs to the metallothionein superfamily. Type 15 family.</text>
</comment>
<dbReference type="Proteomes" id="UP000323506">
    <property type="component" value="Chromosome D11"/>
</dbReference>
<dbReference type="PANTHER" id="PTHR33543">
    <property type="entry name" value="METALLOTHIONEIN-LIKE PROTEIN 2A"/>
    <property type="match status" value="1"/>
</dbReference>
<keyword evidence="6" id="KW-1185">Reference proteome</keyword>
<protein>
    <recommendedName>
        <fullName evidence="4">Metallothionein-like protein</fullName>
    </recommendedName>
</protein>
<gene>
    <name evidence="5" type="ORF">ES288_D11G405700v1</name>
</gene>
<evidence type="ECO:0000313" key="6">
    <source>
        <dbReference type="Proteomes" id="UP000323506"/>
    </source>
</evidence>
<dbReference type="AlphaFoldDB" id="A0A5D2AWD9"/>
<proteinExistence type="inferred from homology"/>
<keyword evidence="2 4" id="KW-0479">Metal-binding</keyword>
<dbReference type="GO" id="GO:0046872">
    <property type="term" value="F:metal ion binding"/>
    <property type="evidence" value="ECO:0007669"/>
    <property type="project" value="UniProtKB-UniRule"/>
</dbReference>